<feature type="compositionally biased region" description="Basic and acidic residues" evidence="1">
    <location>
        <begin position="356"/>
        <end position="368"/>
    </location>
</feature>
<feature type="region of interest" description="Disordered" evidence="1">
    <location>
        <begin position="356"/>
        <end position="383"/>
    </location>
</feature>
<evidence type="ECO:0000313" key="3">
    <source>
        <dbReference type="EMBL" id="KAK6358683.1"/>
    </source>
</evidence>
<name>A0AAV9VCE3_9PEZI</name>
<dbReference type="AlphaFoldDB" id="A0AAV9VCE3"/>
<feature type="chain" id="PRO_5043339758" evidence="2">
    <location>
        <begin position="22"/>
        <end position="383"/>
    </location>
</feature>
<gene>
    <name evidence="3" type="ORF">TWF730_008006</name>
</gene>
<keyword evidence="2" id="KW-0732">Signal</keyword>
<proteinExistence type="predicted"/>
<reference evidence="3 4" key="1">
    <citation type="submission" date="2019-10" db="EMBL/GenBank/DDBJ databases">
        <authorList>
            <person name="Palmer J.M."/>
        </authorList>
    </citation>
    <scope>NUCLEOTIDE SEQUENCE [LARGE SCALE GENOMIC DNA]</scope>
    <source>
        <strain evidence="3 4">TWF730</strain>
    </source>
</reference>
<organism evidence="3 4">
    <name type="scientific">Orbilia blumenaviensis</name>
    <dbReference type="NCBI Taxonomy" id="1796055"/>
    <lineage>
        <taxon>Eukaryota</taxon>
        <taxon>Fungi</taxon>
        <taxon>Dikarya</taxon>
        <taxon>Ascomycota</taxon>
        <taxon>Pezizomycotina</taxon>
        <taxon>Orbiliomycetes</taxon>
        <taxon>Orbiliales</taxon>
        <taxon>Orbiliaceae</taxon>
        <taxon>Orbilia</taxon>
    </lineage>
</organism>
<accession>A0AAV9VCE3</accession>
<comment type="caution">
    <text evidence="3">The sequence shown here is derived from an EMBL/GenBank/DDBJ whole genome shotgun (WGS) entry which is preliminary data.</text>
</comment>
<keyword evidence="4" id="KW-1185">Reference proteome</keyword>
<dbReference type="EMBL" id="JAVHNS010000004">
    <property type="protein sequence ID" value="KAK6358683.1"/>
    <property type="molecule type" value="Genomic_DNA"/>
</dbReference>
<protein>
    <submittedName>
        <fullName evidence="3">Uncharacterized protein</fullName>
    </submittedName>
</protein>
<feature type="region of interest" description="Disordered" evidence="1">
    <location>
        <begin position="139"/>
        <end position="158"/>
    </location>
</feature>
<evidence type="ECO:0000256" key="2">
    <source>
        <dbReference type="SAM" id="SignalP"/>
    </source>
</evidence>
<feature type="signal peptide" evidence="2">
    <location>
        <begin position="1"/>
        <end position="21"/>
    </location>
</feature>
<dbReference type="Proteomes" id="UP001373714">
    <property type="component" value="Unassembled WGS sequence"/>
</dbReference>
<evidence type="ECO:0000313" key="4">
    <source>
        <dbReference type="Proteomes" id="UP001373714"/>
    </source>
</evidence>
<evidence type="ECO:0000256" key="1">
    <source>
        <dbReference type="SAM" id="MobiDB-lite"/>
    </source>
</evidence>
<sequence>MKLLGALSLSLSVLELQVANALPAVDKPNQPQKREPINAFHYVRDMDHDEVPSLDHLLAIRDAPAHVPISNTRLTPGMLLDHILDMNPTLKPAAVETIGKVEFNQYTFNRSVWNGGVADMLSHAPVTTHIKLADLENAAKPDTSDGAGAGTIQRRDPSPVMAEYRDNNAPWGGNLPAPMPPGSIFREGARDVTFTSVNLNWMARCFNRNGKYVYARLEHLREVADHYCTLFDMHMYRLAKGIGYNDIGEFSLGTVYKAVKLDDARTMRVNFQFLYQPTGYQNAQFWYPMSLFTGMQGVCHRVMRNFLSVPTMMDGCLGGSKEDTRGGWVGFDVGGKVDNRMVARWAIDPYVRKSTEHDWPDPYPEEGRTNGLPRTYPEEIYQP</sequence>